<name>A0ABW5J797_9BACT</name>
<evidence type="ECO:0000259" key="2">
    <source>
        <dbReference type="PROSITE" id="PS51352"/>
    </source>
</evidence>
<evidence type="ECO:0000256" key="1">
    <source>
        <dbReference type="SAM" id="SignalP"/>
    </source>
</evidence>
<comment type="caution">
    <text evidence="3">The sequence shown here is derived from an EMBL/GenBank/DDBJ whole genome shotgun (WGS) entry which is preliminary data.</text>
</comment>
<gene>
    <name evidence="3" type="ORF">ACFSR2_06475</name>
</gene>
<dbReference type="RefSeq" id="WP_340239752.1">
    <property type="nucleotide sequence ID" value="NZ_JBBEWC010000014.1"/>
</dbReference>
<dbReference type="Gene3D" id="3.40.30.10">
    <property type="entry name" value="Glutaredoxin"/>
    <property type="match status" value="1"/>
</dbReference>
<evidence type="ECO:0000313" key="4">
    <source>
        <dbReference type="Proteomes" id="UP001597510"/>
    </source>
</evidence>
<dbReference type="SUPFAM" id="SSF52833">
    <property type="entry name" value="Thioredoxin-like"/>
    <property type="match status" value="1"/>
</dbReference>
<dbReference type="Pfam" id="PF14289">
    <property type="entry name" value="DUF4369"/>
    <property type="match status" value="1"/>
</dbReference>
<dbReference type="InterPro" id="IPR025380">
    <property type="entry name" value="DUF4369"/>
</dbReference>
<feature type="domain" description="Thioredoxin" evidence="2">
    <location>
        <begin position="331"/>
        <end position="476"/>
    </location>
</feature>
<dbReference type="InterPro" id="IPR013766">
    <property type="entry name" value="Thioredoxin_domain"/>
</dbReference>
<proteinExistence type="predicted"/>
<dbReference type="CDD" id="cd02966">
    <property type="entry name" value="TlpA_like_family"/>
    <property type="match status" value="1"/>
</dbReference>
<feature type="chain" id="PRO_5046597901" evidence="1">
    <location>
        <begin position="25"/>
        <end position="481"/>
    </location>
</feature>
<dbReference type="Proteomes" id="UP001597510">
    <property type="component" value="Unassembled WGS sequence"/>
</dbReference>
<keyword evidence="1" id="KW-0732">Signal</keyword>
<dbReference type="EMBL" id="JBHULC010000006">
    <property type="protein sequence ID" value="MFD2520520.1"/>
    <property type="molecule type" value="Genomic_DNA"/>
</dbReference>
<accession>A0ABW5J797</accession>
<evidence type="ECO:0000313" key="3">
    <source>
        <dbReference type="EMBL" id="MFD2520520.1"/>
    </source>
</evidence>
<dbReference type="PROSITE" id="PS51352">
    <property type="entry name" value="THIOREDOXIN_2"/>
    <property type="match status" value="1"/>
</dbReference>
<reference evidence="4" key="1">
    <citation type="journal article" date="2019" name="Int. J. Syst. Evol. Microbiol.">
        <title>The Global Catalogue of Microorganisms (GCM) 10K type strain sequencing project: providing services to taxonomists for standard genome sequencing and annotation.</title>
        <authorList>
            <consortium name="The Broad Institute Genomics Platform"/>
            <consortium name="The Broad Institute Genome Sequencing Center for Infectious Disease"/>
            <person name="Wu L."/>
            <person name="Ma J."/>
        </authorList>
    </citation>
    <scope>NUCLEOTIDE SEQUENCE [LARGE SCALE GENOMIC DNA]</scope>
    <source>
        <strain evidence="4">KCTC 52344</strain>
    </source>
</reference>
<dbReference type="InterPro" id="IPR036249">
    <property type="entry name" value="Thioredoxin-like_sf"/>
</dbReference>
<sequence length="481" mass="55768">MLFKHYRTPFLVLSLLLSVGVVFAQQPGHQIKVRLKGTQEGKTCHLAHFFGYNQYIKVDSAKVQNGELNFQGKDPLKGGIYLIVLSPSKYYDFAIDGKEQFMEIESDTVDFVGHVKFKGSKENDLLFAYRKFLQDKGKEAESISAKAKTDPSAQEATRKQMEKIQADVDAYMKNFIKTNEGSFAAKVIKGNMEPELPKELPKKANGRPDSTYLFNYYKGHFFDNIDFTDDRLLRSPFLHSRVERYFKDLVYQVTDSINRDADRVLKLAKPNQEVYRFVLWQITNKYENNEIVGLDGVFVHLAENYYLKNAPWLDSTQRAKFQERVDILKPLQTGFVFPELIVTDSLGKEHSPMQSKTKYTLVHFYDPECGHCKDSAPKLVEFYKANKGRVTVYNVSIVYDKKKVMNFVNTYKTGDLLNLWDAKGRYYFRNNFDVYSTPTNYILDKDKKIIARRIPVDKLDDFLTFYERQQVQQMAGKNGAK</sequence>
<dbReference type="InterPro" id="IPR033395">
    <property type="entry name" value="DUF5106"/>
</dbReference>
<dbReference type="Pfam" id="PF13905">
    <property type="entry name" value="Thioredoxin_8"/>
    <property type="match status" value="1"/>
</dbReference>
<dbReference type="InterPro" id="IPR012336">
    <property type="entry name" value="Thioredoxin-like_fold"/>
</dbReference>
<organism evidence="3 4">
    <name type="scientific">Emticicia soli</name>
    <dbReference type="NCBI Taxonomy" id="2027878"/>
    <lineage>
        <taxon>Bacteria</taxon>
        <taxon>Pseudomonadati</taxon>
        <taxon>Bacteroidota</taxon>
        <taxon>Cytophagia</taxon>
        <taxon>Cytophagales</taxon>
        <taxon>Leadbetterellaceae</taxon>
        <taxon>Emticicia</taxon>
    </lineage>
</organism>
<keyword evidence="4" id="KW-1185">Reference proteome</keyword>
<dbReference type="Pfam" id="PF17127">
    <property type="entry name" value="DUF5106"/>
    <property type="match status" value="1"/>
</dbReference>
<protein>
    <submittedName>
        <fullName evidence="3">DUF4369 domain-containing protein</fullName>
    </submittedName>
</protein>
<feature type="signal peptide" evidence="1">
    <location>
        <begin position="1"/>
        <end position="24"/>
    </location>
</feature>